<dbReference type="AlphaFoldDB" id="A0A6A6QJU3"/>
<keyword evidence="1" id="KW-0812">Transmembrane</keyword>
<evidence type="ECO:0008006" key="4">
    <source>
        <dbReference type="Google" id="ProtNLM"/>
    </source>
</evidence>
<evidence type="ECO:0000313" key="3">
    <source>
        <dbReference type="Proteomes" id="UP000799750"/>
    </source>
</evidence>
<dbReference type="OrthoDB" id="2830640at2759"/>
<dbReference type="Proteomes" id="UP000799750">
    <property type="component" value="Unassembled WGS sequence"/>
</dbReference>
<evidence type="ECO:0000256" key="1">
    <source>
        <dbReference type="SAM" id="Phobius"/>
    </source>
</evidence>
<organism evidence="2 3">
    <name type="scientific">Lophium mytilinum</name>
    <dbReference type="NCBI Taxonomy" id="390894"/>
    <lineage>
        <taxon>Eukaryota</taxon>
        <taxon>Fungi</taxon>
        <taxon>Dikarya</taxon>
        <taxon>Ascomycota</taxon>
        <taxon>Pezizomycotina</taxon>
        <taxon>Dothideomycetes</taxon>
        <taxon>Pleosporomycetidae</taxon>
        <taxon>Mytilinidiales</taxon>
        <taxon>Mytilinidiaceae</taxon>
        <taxon>Lophium</taxon>
    </lineage>
</organism>
<evidence type="ECO:0000313" key="2">
    <source>
        <dbReference type="EMBL" id="KAF2491667.1"/>
    </source>
</evidence>
<reference evidence="2" key="1">
    <citation type="journal article" date="2020" name="Stud. Mycol.">
        <title>101 Dothideomycetes genomes: a test case for predicting lifestyles and emergence of pathogens.</title>
        <authorList>
            <person name="Haridas S."/>
            <person name="Albert R."/>
            <person name="Binder M."/>
            <person name="Bloem J."/>
            <person name="Labutti K."/>
            <person name="Salamov A."/>
            <person name="Andreopoulos B."/>
            <person name="Baker S."/>
            <person name="Barry K."/>
            <person name="Bills G."/>
            <person name="Bluhm B."/>
            <person name="Cannon C."/>
            <person name="Castanera R."/>
            <person name="Culley D."/>
            <person name="Daum C."/>
            <person name="Ezra D."/>
            <person name="Gonzalez J."/>
            <person name="Henrissat B."/>
            <person name="Kuo A."/>
            <person name="Liang C."/>
            <person name="Lipzen A."/>
            <person name="Lutzoni F."/>
            <person name="Magnuson J."/>
            <person name="Mondo S."/>
            <person name="Nolan M."/>
            <person name="Ohm R."/>
            <person name="Pangilinan J."/>
            <person name="Park H.-J."/>
            <person name="Ramirez L."/>
            <person name="Alfaro M."/>
            <person name="Sun H."/>
            <person name="Tritt A."/>
            <person name="Yoshinaga Y."/>
            <person name="Zwiers L.-H."/>
            <person name="Turgeon B."/>
            <person name="Goodwin S."/>
            <person name="Spatafora J."/>
            <person name="Crous P."/>
            <person name="Grigoriev I."/>
        </authorList>
    </citation>
    <scope>NUCLEOTIDE SEQUENCE</scope>
    <source>
        <strain evidence="2">CBS 269.34</strain>
    </source>
</reference>
<sequence>MPGRNIRLENGVATGHEMWYSAVVRSTYNHSDKVDLSRKVMDWTRYCVHSSLDLTTGQHTMIILRCPSWIKTKFFETFRGDKAQQLRDHPMLTHAFLIENIMIHTYDFLQNFSDPLYTWEAKNNDGKYTAEDYTQRSQTFLSLSRQIQQVATDYDILVATINHLKREHTWLENSVNMMQRLPHISGIVTKDVFDWYLEEVKLIRTYSSLYEERTKIGVSEGFAMVNQKDAEVNLKMSAESTQIARASFNDGQALRFIQIMSMFFLPASLVSSIFGMGFFSTDTTDTGAVRFNVSNRWWLYIAVSVPVTGVIMLGWLAKARYERSKDALLVDVDLETGRSGSNAWNVVNEKGG</sequence>
<proteinExistence type="predicted"/>
<keyword evidence="3" id="KW-1185">Reference proteome</keyword>
<gene>
    <name evidence="2" type="ORF">BU16DRAFT_125176</name>
</gene>
<dbReference type="EMBL" id="MU004195">
    <property type="protein sequence ID" value="KAF2491667.1"/>
    <property type="molecule type" value="Genomic_DNA"/>
</dbReference>
<accession>A0A6A6QJU3</accession>
<feature type="transmembrane region" description="Helical" evidence="1">
    <location>
        <begin position="297"/>
        <end position="317"/>
    </location>
</feature>
<keyword evidence="1" id="KW-0472">Membrane</keyword>
<name>A0A6A6QJU3_9PEZI</name>
<feature type="transmembrane region" description="Helical" evidence="1">
    <location>
        <begin position="256"/>
        <end position="277"/>
    </location>
</feature>
<dbReference type="Gene3D" id="1.20.58.340">
    <property type="entry name" value="Magnesium transport protein CorA, transmembrane region"/>
    <property type="match status" value="1"/>
</dbReference>
<protein>
    <recommendedName>
        <fullName evidence="4">Cora-domain-containing protein</fullName>
    </recommendedName>
</protein>
<keyword evidence="1" id="KW-1133">Transmembrane helix</keyword>